<dbReference type="InterPro" id="IPR036779">
    <property type="entry name" value="LysM_dom_sf"/>
</dbReference>
<proteinExistence type="predicted"/>
<gene>
    <name evidence="3" type="ORF">GCM10010470_39090</name>
</gene>
<dbReference type="Proteomes" id="UP001500979">
    <property type="component" value="Unassembled WGS sequence"/>
</dbReference>
<feature type="domain" description="LysM" evidence="2">
    <location>
        <begin position="94"/>
        <end position="143"/>
    </location>
</feature>
<organism evidence="3 4">
    <name type="scientific">Saccharopolyspora taberi</name>
    <dbReference type="NCBI Taxonomy" id="60895"/>
    <lineage>
        <taxon>Bacteria</taxon>
        <taxon>Bacillati</taxon>
        <taxon>Actinomycetota</taxon>
        <taxon>Actinomycetes</taxon>
        <taxon>Pseudonocardiales</taxon>
        <taxon>Pseudonocardiaceae</taxon>
        <taxon>Saccharopolyspora</taxon>
    </lineage>
</organism>
<dbReference type="Pfam" id="PF01476">
    <property type="entry name" value="LysM"/>
    <property type="match status" value="1"/>
</dbReference>
<keyword evidence="1" id="KW-0812">Transmembrane</keyword>
<dbReference type="CDD" id="cd00118">
    <property type="entry name" value="LysM"/>
    <property type="match status" value="1"/>
</dbReference>
<evidence type="ECO:0000313" key="4">
    <source>
        <dbReference type="Proteomes" id="UP001500979"/>
    </source>
</evidence>
<evidence type="ECO:0000256" key="1">
    <source>
        <dbReference type="SAM" id="Phobius"/>
    </source>
</evidence>
<protein>
    <recommendedName>
        <fullName evidence="2">LysM domain-containing protein</fullName>
    </recommendedName>
</protein>
<feature type="transmembrane region" description="Helical" evidence="1">
    <location>
        <begin position="60"/>
        <end position="81"/>
    </location>
</feature>
<name>A0ABN3VFH6_9PSEU</name>
<dbReference type="InterPro" id="IPR018392">
    <property type="entry name" value="LysM"/>
</dbReference>
<dbReference type="SMART" id="SM00257">
    <property type="entry name" value="LysM"/>
    <property type="match status" value="1"/>
</dbReference>
<accession>A0ABN3VFH6</accession>
<keyword evidence="1" id="KW-0472">Membrane</keyword>
<sequence>MAVFVDATARARRDVPGRGCARPGAAESGRLAERRWFERVLGRRFPSAASACRSRPDGEWFWLGSAAAFAFLIVLLVGLVGPAGGGDVPASTGVVQVRSGDTLWGLADRFAPDSDPRDVVHRIAELNDLDGLTAEVGQSLVVPMGRA</sequence>
<keyword evidence="1" id="KW-1133">Transmembrane helix</keyword>
<dbReference type="EMBL" id="BAAAUX010000016">
    <property type="protein sequence ID" value="GAA2800170.1"/>
    <property type="molecule type" value="Genomic_DNA"/>
</dbReference>
<evidence type="ECO:0000259" key="2">
    <source>
        <dbReference type="SMART" id="SM00257"/>
    </source>
</evidence>
<dbReference type="Gene3D" id="3.10.350.10">
    <property type="entry name" value="LysM domain"/>
    <property type="match status" value="1"/>
</dbReference>
<evidence type="ECO:0000313" key="3">
    <source>
        <dbReference type="EMBL" id="GAA2800170.1"/>
    </source>
</evidence>
<dbReference type="RefSeq" id="WP_344681724.1">
    <property type="nucleotide sequence ID" value="NZ_BAAAUX010000016.1"/>
</dbReference>
<keyword evidence="4" id="KW-1185">Reference proteome</keyword>
<reference evidence="3 4" key="1">
    <citation type="journal article" date="2019" name="Int. J. Syst. Evol. Microbiol.">
        <title>The Global Catalogue of Microorganisms (GCM) 10K type strain sequencing project: providing services to taxonomists for standard genome sequencing and annotation.</title>
        <authorList>
            <consortium name="The Broad Institute Genomics Platform"/>
            <consortium name="The Broad Institute Genome Sequencing Center for Infectious Disease"/>
            <person name="Wu L."/>
            <person name="Ma J."/>
        </authorList>
    </citation>
    <scope>NUCLEOTIDE SEQUENCE [LARGE SCALE GENOMIC DNA]</scope>
    <source>
        <strain evidence="3 4">JCM 9383</strain>
    </source>
</reference>
<comment type="caution">
    <text evidence="3">The sequence shown here is derived from an EMBL/GenBank/DDBJ whole genome shotgun (WGS) entry which is preliminary data.</text>
</comment>